<evidence type="ECO:0000313" key="1">
    <source>
        <dbReference type="EMBL" id="KXS11441.1"/>
    </source>
</evidence>
<accession>A0A139A3T0</accession>
<dbReference type="EMBL" id="KQ965802">
    <property type="protein sequence ID" value="KXS11441.1"/>
    <property type="molecule type" value="Genomic_DNA"/>
</dbReference>
<dbReference type="Proteomes" id="UP000070544">
    <property type="component" value="Unassembled WGS sequence"/>
</dbReference>
<evidence type="ECO:0000313" key="2">
    <source>
        <dbReference type="Proteomes" id="UP000070544"/>
    </source>
</evidence>
<name>A0A139A3T0_GONPJ</name>
<sequence length="226" mass="25174">MGALGPATFDFVHQQMPNVTYSSAKFCVLLDERALRRYTPSLTEELHELQALQLIFEVPAFARLQRSLTPHVDGALDEYSDVTVVRENAKLLLPGLEIRPVLCSSSELNPNQSEECASNPYAAQRCFRCLHSATCRDCGTFYPEARSGNGFALSWYEMIMYRWCSGCIPEWVKCTDRDCLKEMCGVCSEDSCCSCGEGPFCQAHLSDGNGDFSHWKTCRAGVDHAG</sequence>
<keyword evidence="2" id="KW-1185">Reference proteome</keyword>
<reference evidence="1 2" key="1">
    <citation type="journal article" date="2015" name="Genome Biol. Evol.">
        <title>Phylogenomic analyses indicate that early fungi evolved digesting cell walls of algal ancestors of land plants.</title>
        <authorList>
            <person name="Chang Y."/>
            <person name="Wang S."/>
            <person name="Sekimoto S."/>
            <person name="Aerts A.L."/>
            <person name="Choi C."/>
            <person name="Clum A."/>
            <person name="LaButti K.M."/>
            <person name="Lindquist E.A."/>
            <person name="Yee Ngan C."/>
            <person name="Ohm R.A."/>
            <person name="Salamov A.A."/>
            <person name="Grigoriev I.V."/>
            <person name="Spatafora J.W."/>
            <person name="Berbee M.L."/>
        </authorList>
    </citation>
    <scope>NUCLEOTIDE SEQUENCE [LARGE SCALE GENOMIC DNA]</scope>
    <source>
        <strain evidence="1 2">JEL478</strain>
    </source>
</reference>
<protein>
    <submittedName>
        <fullName evidence="1">Uncharacterized protein</fullName>
    </submittedName>
</protein>
<proteinExistence type="predicted"/>
<gene>
    <name evidence="1" type="ORF">M427DRAFT_60678</name>
</gene>
<organism evidence="1 2">
    <name type="scientific">Gonapodya prolifera (strain JEL478)</name>
    <name type="common">Monoblepharis prolifera</name>
    <dbReference type="NCBI Taxonomy" id="1344416"/>
    <lineage>
        <taxon>Eukaryota</taxon>
        <taxon>Fungi</taxon>
        <taxon>Fungi incertae sedis</taxon>
        <taxon>Chytridiomycota</taxon>
        <taxon>Chytridiomycota incertae sedis</taxon>
        <taxon>Monoblepharidomycetes</taxon>
        <taxon>Monoblepharidales</taxon>
        <taxon>Gonapodyaceae</taxon>
        <taxon>Gonapodya</taxon>
    </lineage>
</organism>
<dbReference type="AlphaFoldDB" id="A0A139A3T0"/>